<dbReference type="AlphaFoldDB" id="A0A0V1HWQ2"/>
<dbReference type="Proteomes" id="UP000054826">
    <property type="component" value="Unassembled WGS sequence"/>
</dbReference>
<evidence type="ECO:0000313" key="2">
    <source>
        <dbReference type="Proteomes" id="UP000054826"/>
    </source>
</evidence>
<accession>A0A0V1HWQ2</accession>
<proteinExistence type="predicted"/>
<protein>
    <submittedName>
        <fullName evidence="1">Uncharacterized protein</fullName>
    </submittedName>
</protein>
<sequence>MIKYIKHINCSRNIHQSNCQPLTTSDNNFLPPSELSTSVQARRFATYGFVHANDLIYNTLSLFTKLRSL</sequence>
<comment type="caution">
    <text evidence="1">The sequence shown here is derived from an EMBL/GenBank/DDBJ whole genome shotgun (WGS) entry which is preliminary data.</text>
</comment>
<name>A0A0V1HWQ2_TRIPS</name>
<dbReference type="EMBL" id="JYDV01000521">
    <property type="protein sequence ID" value="KRZ15102.1"/>
    <property type="molecule type" value="Genomic_DNA"/>
</dbReference>
<evidence type="ECO:0000313" key="1">
    <source>
        <dbReference type="EMBL" id="KRZ15102.1"/>
    </source>
</evidence>
<organism evidence="1 2">
    <name type="scientific">Trichinella pseudospiralis</name>
    <name type="common">Parasitic roundworm</name>
    <dbReference type="NCBI Taxonomy" id="6337"/>
    <lineage>
        <taxon>Eukaryota</taxon>
        <taxon>Metazoa</taxon>
        <taxon>Ecdysozoa</taxon>
        <taxon>Nematoda</taxon>
        <taxon>Enoplea</taxon>
        <taxon>Dorylaimia</taxon>
        <taxon>Trichinellida</taxon>
        <taxon>Trichinellidae</taxon>
        <taxon>Trichinella</taxon>
    </lineage>
</organism>
<reference evidence="1 2" key="1">
    <citation type="submission" date="2015-01" db="EMBL/GenBank/DDBJ databases">
        <title>Evolution of Trichinella species and genotypes.</title>
        <authorList>
            <person name="Korhonen P.K."/>
            <person name="Edoardo P."/>
            <person name="Giuseppe L.R."/>
            <person name="Gasser R.B."/>
        </authorList>
    </citation>
    <scope>NUCLEOTIDE SEQUENCE [LARGE SCALE GENOMIC DNA]</scope>
    <source>
        <strain evidence="1">ISS176</strain>
    </source>
</reference>
<gene>
    <name evidence="1" type="ORF">T4C_853</name>
</gene>